<dbReference type="Proteomes" id="UP000663862">
    <property type="component" value="Unassembled WGS sequence"/>
</dbReference>
<keyword evidence="10" id="KW-1185">Reference proteome</keyword>
<name>A0A817ZYD8_9BILA</name>
<dbReference type="EMBL" id="CAJNYT010001176">
    <property type="protein sequence ID" value="CAF3399355.1"/>
    <property type="molecule type" value="Genomic_DNA"/>
</dbReference>
<evidence type="ECO:0000313" key="7">
    <source>
        <dbReference type="EMBL" id="CAF4782454.1"/>
    </source>
</evidence>
<comment type="caution">
    <text evidence="2">The sequence shown here is derived from an EMBL/GenBank/DDBJ whole genome shotgun (WGS) entry which is preliminary data.</text>
</comment>
<dbReference type="OrthoDB" id="9980797at2759"/>
<gene>
    <name evidence="3" type="ORF">FME351_LOCUS15238</name>
    <name evidence="2" type="ORF">GRG538_LOCUS9867</name>
    <name evidence="4" type="ORF">KIK155_LOCUS17042</name>
    <name evidence="7" type="ORF">QYT958_LOCUS22795</name>
    <name evidence="1" type="ORF">TIS948_LOCUS25710</name>
    <name evidence="8" type="ORF">TOA249_LOCUS27233</name>
    <name evidence="6" type="ORF">TSG867_LOCUS30432</name>
    <name evidence="5" type="ORF">UJA718_LOCUS26510</name>
</gene>
<evidence type="ECO:0008006" key="11">
    <source>
        <dbReference type="Google" id="ProtNLM"/>
    </source>
</evidence>
<evidence type="ECO:0000313" key="5">
    <source>
        <dbReference type="EMBL" id="CAF4503731.1"/>
    </source>
</evidence>
<evidence type="ECO:0000313" key="3">
    <source>
        <dbReference type="EMBL" id="CAF3477159.1"/>
    </source>
</evidence>
<dbReference type="EMBL" id="CAJNYV010003027">
    <property type="protein sequence ID" value="CAF3523241.1"/>
    <property type="molecule type" value="Genomic_DNA"/>
</dbReference>
<evidence type="ECO:0000313" key="8">
    <source>
        <dbReference type="EMBL" id="CAF4855317.1"/>
    </source>
</evidence>
<accession>A0A817ZYD8</accession>
<evidence type="ECO:0000313" key="9">
    <source>
        <dbReference type="Proteomes" id="UP000663872"/>
    </source>
</evidence>
<dbReference type="Proteomes" id="UP000663865">
    <property type="component" value="Unassembled WGS sequence"/>
</dbReference>
<dbReference type="EMBL" id="CAJNXB010004501">
    <property type="protein sequence ID" value="CAF3378337.1"/>
    <property type="molecule type" value="Genomic_DNA"/>
</dbReference>
<dbReference type="Proteomes" id="UP000663872">
    <property type="component" value="Unassembled WGS sequence"/>
</dbReference>
<evidence type="ECO:0000313" key="6">
    <source>
        <dbReference type="EMBL" id="CAF4645110.1"/>
    </source>
</evidence>
<dbReference type="EMBL" id="CAJOBQ010004845">
    <property type="protein sequence ID" value="CAF4645110.1"/>
    <property type="molecule type" value="Genomic_DNA"/>
</dbReference>
<dbReference type="Proteomes" id="UP000663869">
    <property type="component" value="Unassembled WGS sequence"/>
</dbReference>
<dbReference type="EMBL" id="CAJOBR010004457">
    <property type="protein sequence ID" value="CAF4782454.1"/>
    <property type="molecule type" value="Genomic_DNA"/>
</dbReference>
<dbReference type="AlphaFoldDB" id="A0A817ZYD8"/>
<organism evidence="2 9">
    <name type="scientific">Rotaria socialis</name>
    <dbReference type="NCBI Taxonomy" id="392032"/>
    <lineage>
        <taxon>Eukaryota</taxon>
        <taxon>Metazoa</taxon>
        <taxon>Spiralia</taxon>
        <taxon>Gnathifera</taxon>
        <taxon>Rotifera</taxon>
        <taxon>Eurotatoria</taxon>
        <taxon>Bdelloidea</taxon>
        <taxon>Philodinida</taxon>
        <taxon>Philodinidae</taxon>
        <taxon>Rotaria</taxon>
    </lineage>
</organism>
<dbReference type="Proteomes" id="UP000663838">
    <property type="component" value="Unassembled WGS sequence"/>
</dbReference>
<evidence type="ECO:0000313" key="4">
    <source>
        <dbReference type="EMBL" id="CAF3523241.1"/>
    </source>
</evidence>
<dbReference type="EMBL" id="CAJNYU010001885">
    <property type="protein sequence ID" value="CAF3477159.1"/>
    <property type="molecule type" value="Genomic_DNA"/>
</dbReference>
<evidence type="ECO:0000313" key="1">
    <source>
        <dbReference type="EMBL" id="CAF3378337.1"/>
    </source>
</evidence>
<dbReference type="EMBL" id="CAJOBS010003408">
    <property type="protein sequence ID" value="CAF4855317.1"/>
    <property type="molecule type" value="Genomic_DNA"/>
</dbReference>
<dbReference type="EMBL" id="CAJOBP010006923">
    <property type="protein sequence ID" value="CAF4503731.1"/>
    <property type="molecule type" value="Genomic_DNA"/>
</dbReference>
<reference evidence="2" key="1">
    <citation type="submission" date="2021-02" db="EMBL/GenBank/DDBJ databases">
        <authorList>
            <person name="Nowell W R."/>
        </authorList>
    </citation>
    <scope>NUCLEOTIDE SEQUENCE</scope>
</reference>
<dbReference type="Proteomes" id="UP000663825">
    <property type="component" value="Unassembled WGS sequence"/>
</dbReference>
<sequence length="329" mass="38969">MNVCLTDHYGKSFIIQLAWNFDHEDFRTIVQKYFSGTHMYRFIVQGHELDIYNEYIFNRQKSLFKNGINVMVTRRMLGGGYVEMQILTGIILSDLEQQLLKIPTVYYEDKPCQVCREHPNCFQLCCSRICQSCFVSYFESSSFRLKCMICRRDIDPKLFFISNDFICSLESLDEIRDLMKCIDCQICHCGLLVVNETLYAKQTCQQCKRTFCFFCNKDWDDGLQKKHNDLYTCHVNCDYETRLSYELVPLQSNLSVMVPNRRFCPFCFTFGSYDDKCKYHMCPSCSRSFCFICLEEETLCKSKYGSNYQHKCTDFKKQHFDDFPTIAKH</sequence>
<proteinExistence type="predicted"/>
<dbReference type="Proteomes" id="UP000663873">
    <property type="component" value="Unassembled WGS sequence"/>
</dbReference>
<dbReference type="Proteomes" id="UP000663848">
    <property type="component" value="Unassembled WGS sequence"/>
</dbReference>
<evidence type="ECO:0000313" key="2">
    <source>
        <dbReference type="EMBL" id="CAF3399355.1"/>
    </source>
</evidence>
<protein>
    <recommendedName>
        <fullName evidence="11">RBR-type E3 ubiquitin transferase</fullName>
    </recommendedName>
</protein>
<evidence type="ECO:0000313" key="10">
    <source>
        <dbReference type="Proteomes" id="UP000663873"/>
    </source>
</evidence>
<dbReference type="SUPFAM" id="SSF57850">
    <property type="entry name" value="RING/U-box"/>
    <property type="match status" value="1"/>
</dbReference>